<evidence type="ECO:0000313" key="4">
    <source>
        <dbReference type="EMBL" id="MBB6167719.1"/>
    </source>
</evidence>
<dbReference type="InterPro" id="IPR032466">
    <property type="entry name" value="Metal_Hydrolase"/>
</dbReference>
<dbReference type="SUPFAM" id="SSF51338">
    <property type="entry name" value="Composite domain of metallo-dependent hydrolases"/>
    <property type="match status" value="1"/>
</dbReference>
<dbReference type="PANTHER" id="PTHR32027">
    <property type="entry name" value="CYTOSINE DEAMINASE"/>
    <property type="match status" value="1"/>
</dbReference>
<dbReference type="SUPFAM" id="SSF51556">
    <property type="entry name" value="Metallo-dependent hydrolases"/>
    <property type="match status" value="1"/>
</dbReference>
<dbReference type="CDD" id="cd01293">
    <property type="entry name" value="Bact_CD"/>
    <property type="match status" value="1"/>
</dbReference>
<dbReference type="GO" id="GO:0046872">
    <property type="term" value="F:metal ion binding"/>
    <property type="evidence" value="ECO:0007669"/>
    <property type="project" value="UniProtKB-KW"/>
</dbReference>
<keyword evidence="2 4" id="KW-0378">Hydrolase</keyword>
<feature type="domain" description="Amidohydrolase 3" evidence="3">
    <location>
        <begin position="224"/>
        <end position="433"/>
    </location>
</feature>
<reference evidence="4 5" key="1">
    <citation type="submission" date="2020-08" db="EMBL/GenBank/DDBJ databases">
        <title>Genomic Encyclopedia of Type Strains, Phase IV (KMG-IV): sequencing the most valuable type-strain genomes for metagenomic binning, comparative biology and taxonomic classification.</title>
        <authorList>
            <person name="Goeker M."/>
        </authorList>
    </citation>
    <scope>NUCLEOTIDE SEQUENCE [LARGE SCALE GENOMIC DNA]</scope>
    <source>
        <strain evidence="4 5">DSM 101465</strain>
    </source>
</reference>
<dbReference type="GO" id="GO:0004131">
    <property type="term" value="F:cytosine deaminase activity"/>
    <property type="evidence" value="ECO:0007669"/>
    <property type="project" value="UniProtKB-EC"/>
</dbReference>
<dbReference type="Gene3D" id="2.30.40.10">
    <property type="entry name" value="Urease, subunit C, domain 1"/>
    <property type="match status" value="1"/>
</dbReference>
<dbReference type="EC" id="3.5.4.1" evidence="4"/>
<protein>
    <submittedName>
        <fullName evidence="4">Cytosine deaminase</fullName>
        <ecNumber evidence="4">3.5.4.1</ecNumber>
    </submittedName>
</protein>
<gene>
    <name evidence="4" type="ORF">HNQ73_001342</name>
</gene>
<accession>A0A841KEN8</accession>
<dbReference type="Gene3D" id="3.20.20.140">
    <property type="entry name" value="Metal-dependent hydrolases"/>
    <property type="match status" value="1"/>
</dbReference>
<dbReference type="InterPro" id="IPR011059">
    <property type="entry name" value="Metal-dep_hydrolase_composite"/>
</dbReference>
<comment type="caution">
    <text evidence="4">The sequence shown here is derived from an EMBL/GenBank/DDBJ whole genome shotgun (WGS) entry which is preliminary data.</text>
</comment>
<dbReference type="EMBL" id="JACHEH010000003">
    <property type="protein sequence ID" value="MBB6167719.1"/>
    <property type="molecule type" value="Genomic_DNA"/>
</dbReference>
<dbReference type="Proteomes" id="UP000588017">
    <property type="component" value="Unassembled WGS sequence"/>
</dbReference>
<organism evidence="4 5">
    <name type="scientific">Chelatococcus composti</name>
    <dbReference type="NCBI Taxonomy" id="1743235"/>
    <lineage>
        <taxon>Bacteria</taxon>
        <taxon>Pseudomonadati</taxon>
        <taxon>Pseudomonadota</taxon>
        <taxon>Alphaproteobacteria</taxon>
        <taxon>Hyphomicrobiales</taxon>
        <taxon>Chelatococcaceae</taxon>
        <taxon>Chelatococcus</taxon>
    </lineage>
</organism>
<sequence>MSRGFISLPDTPVYVLADATVPAAVLPPEAARGAVEGLVRCDIHVARGRITRIVPQGGGPDAPSEASAVPVRIDLDGGIVLPRLVDVHTHLDKGHIWPRSPNPDGTFMGALHSAGRDRVAFWSAEDVAARMDFSLRAAFAHGTCAVRTHLDSLGPQTAISWPVFAEMREAWKGRITLQATALFTCDIVTNDEPQFRDIVSTVARHGGVLGGVTFLGAAPDAALDLALDRIFMAAAANGLDLDFHVDESDAPEARSLERIADAALRHRFQGRILAGHCCSLALQDEADAARVIDKLGEAGIAVVSLPMCNMYLQDRRPGRTPRWRGVAPLHELKAAGVPVMVASDNTRDPFYAYGDLDMIEVFREATRIAHLDHSDDNWIAAVTTTPAAVMRLADAGRLSEGGAADFILTRARSWTELLARPQADRVVVVGGRTIDETLPDYRELDRLVAAQQEGQQDR</sequence>
<dbReference type="GO" id="GO:0006209">
    <property type="term" value="P:cytosine catabolic process"/>
    <property type="evidence" value="ECO:0007669"/>
    <property type="project" value="TreeGrafter"/>
</dbReference>
<dbReference type="NCBIfam" id="NF005759">
    <property type="entry name" value="PRK07583.1"/>
    <property type="match status" value="1"/>
</dbReference>
<dbReference type="InterPro" id="IPR052349">
    <property type="entry name" value="Metallo-hydrolase_Enzymes"/>
</dbReference>
<name>A0A841KEN8_9HYPH</name>
<dbReference type="PANTHER" id="PTHR32027:SF0">
    <property type="entry name" value="CYTOSINE DEAMINASE"/>
    <property type="match status" value="1"/>
</dbReference>
<evidence type="ECO:0000259" key="3">
    <source>
        <dbReference type="Pfam" id="PF07969"/>
    </source>
</evidence>
<proteinExistence type="predicted"/>
<dbReference type="InterPro" id="IPR013108">
    <property type="entry name" value="Amidohydro_3"/>
</dbReference>
<evidence type="ECO:0000256" key="1">
    <source>
        <dbReference type="ARBA" id="ARBA00022723"/>
    </source>
</evidence>
<evidence type="ECO:0000256" key="2">
    <source>
        <dbReference type="ARBA" id="ARBA00022801"/>
    </source>
</evidence>
<dbReference type="GO" id="GO:0035888">
    <property type="term" value="F:isoguanine deaminase activity"/>
    <property type="evidence" value="ECO:0007669"/>
    <property type="project" value="TreeGrafter"/>
</dbReference>
<dbReference type="AlphaFoldDB" id="A0A841KEN8"/>
<dbReference type="FunFam" id="3.20.20.140:FF:000019">
    <property type="entry name" value="Cytosine deaminase"/>
    <property type="match status" value="1"/>
</dbReference>
<keyword evidence="5" id="KW-1185">Reference proteome</keyword>
<evidence type="ECO:0000313" key="5">
    <source>
        <dbReference type="Proteomes" id="UP000588017"/>
    </source>
</evidence>
<keyword evidence="1" id="KW-0479">Metal-binding</keyword>
<dbReference type="Pfam" id="PF07969">
    <property type="entry name" value="Amidohydro_3"/>
    <property type="match status" value="1"/>
</dbReference>
<dbReference type="RefSeq" id="WP_183333563.1">
    <property type="nucleotide sequence ID" value="NZ_BMHX01000003.1"/>
</dbReference>